<accession>A0ABW2TRZ4</accession>
<evidence type="ECO:0000313" key="6">
    <source>
        <dbReference type="Proteomes" id="UP001596512"/>
    </source>
</evidence>
<protein>
    <submittedName>
        <fullName evidence="5">HIRAN domain-containing protein</fullName>
    </submittedName>
</protein>
<evidence type="ECO:0000256" key="1">
    <source>
        <dbReference type="ARBA" id="ARBA00022723"/>
    </source>
</evidence>
<keyword evidence="6" id="KW-1185">Reference proteome</keyword>
<dbReference type="Proteomes" id="UP001596512">
    <property type="component" value="Unassembled WGS sequence"/>
</dbReference>
<dbReference type="Pfam" id="PF08797">
    <property type="entry name" value="HIRAN"/>
    <property type="match status" value="1"/>
</dbReference>
<dbReference type="InterPro" id="IPR056128">
    <property type="entry name" value="DUF7711"/>
</dbReference>
<keyword evidence="2" id="KW-0378">Hydrolase</keyword>
<keyword evidence="1" id="KW-0479">Metal-binding</keyword>
<dbReference type="InterPro" id="IPR014905">
    <property type="entry name" value="HIRAN"/>
</dbReference>
<dbReference type="EMBL" id="JBHTEY010000004">
    <property type="protein sequence ID" value="MFC7616043.1"/>
    <property type="molecule type" value="Genomic_DNA"/>
</dbReference>
<dbReference type="Gene3D" id="3.30.70.2330">
    <property type="match status" value="1"/>
</dbReference>
<evidence type="ECO:0000259" key="3">
    <source>
        <dbReference type="Pfam" id="PF08797"/>
    </source>
</evidence>
<evidence type="ECO:0000256" key="2">
    <source>
        <dbReference type="ARBA" id="ARBA00022801"/>
    </source>
</evidence>
<feature type="domain" description="DUF7711" evidence="4">
    <location>
        <begin position="324"/>
        <end position="511"/>
    </location>
</feature>
<comment type="caution">
    <text evidence="5">The sequence shown here is derived from an EMBL/GenBank/DDBJ whole genome shotgun (WGS) entry which is preliminary data.</text>
</comment>
<dbReference type="Pfam" id="PF24821">
    <property type="entry name" value="DUF7711"/>
    <property type="match status" value="1"/>
</dbReference>
<feature type="domain" description="HIRAN" evidence="3">
    <location>
        <begin position="95"/>
        <end position="168"/>
    </location>
</feature>
<reference evidence="6" key="1">
    <citation type="journal article" date="2019" name="Int. J. Syst. Evol. Microbiol.">
        <title>The Global Catalogue of Microorganisms (GCM) 10K type strain sequencing project: providing services to taxonomists for standard genome sequencing and annotation.</title>
        <authorList>
            <consortium name="The Broad Institute Genomics Platform"/>
            <consortium name="The Broad Institute Genome Sequencing Center for Infectious Disease"/>
            <person name="Wu L."/>
            <person name="Ma J."/>
        </authorList>
    </citation>
    <scope>NUCLEOTIDE SEQUENCE [LARGE SCALE GENOMIC DNA]</scope>
    <source>
        <strain evidence="6">JCM 17695</strain>
    </source>
</reference>
<organism evidence="5 6">
    <name type="scientific">Actinokineospora soli</name>
    <dbReference type="NCBI Taxonomy" id="1048753"/>
    <lineage>
        <taxon>Bacteria</taxon>
        <taxon>Bacillati</taxon>
        <taxon>Actinomycetota</taxon>
        <taxon>Actinomycetes</taxon>
        <taxon>Pseudonocardiales</taxon>
        <taxon>Pseudonocardiaceae</taxon>
        <taxon>Actinokineospora</taxon>
    </lineage>
</organism>
<evidence type="ECO:0000313" key="5">
    <source>
        <dbReference type="EMBL" id="MFC7616043.1"/>
    </source>
</evidence>
<sequence>MDGNGIRVDFDGATLVVTPTNAVATALFGDRLVVRRADVASATLTDAAPLRSGRLEILLADGARHRLRFSAEQQPAFADLTALLQPGAVLLHGTGSFDQPVAGESHYSAALRALAGTGTGERATVAELRPEPDNPHDPDAVQVLIDDRTVGYLPRAAASAYQPALRQVTTALCRARLWWTYDHRELGFLASVSLDLADPAEALPLNEPDPAPHVALPPGRTYPLRNAYLENLAEVLAKAYLPGRALVYGSLHAEGSAVAVRVDGRRVGELPESTSARFAPVIRDFAAAGLTCYAEVSLTGNAQEVEARLKLAAPEDLPCHDDPVKWTRAVHHLTELADACTRTAASPVHTLPVRELWVAGDILSTPGDLDTITVGLVVDLPSVPWLTTPPGAHHWSAATRLSRGPFTPYWRTSPVWNHRIHRPALIWDGETKHDTLTAIADGAAESVRLPEPTEDDLRARVAEEAAVSLAALREASTVYGEKRWQPGKLDPRADALWEAAEGYLDLRTAAEKLDLTV</sequence>
<gene>
    <name evidence="5" type="ORF">ACFQV2_23765</name>
</gene>
<name>A0ABW2TRZ4_9PSEU</name>
<proteinExistence type="predicted"/>
<evidence type="ECO:0000259" key="4">
    <source>
        <dbReference type="Pfam" id="PF24821"/>
    </source>
</evidence>